<keyword evidence="3" id="KW-1185">Reference proteome</keyword>
<name>A0ABQ6MET6_9STRA</name>
<evidence type="ECO:0000256" key="1">
    <source>
        <dbReference type="SAM" id="MobiDB-lite"/>
    </source>
</evidence>
<feature type="region of interest" description="Disordered" evidence="1">
    <location>
        <begin position="197"/>
        <end position="309"/>
    </location>
</feature>
<proteinExistence type="predicted"/>
<feature type="compositionally biased region" description="Polar residues" evidence="1">
    <location>
        <begin position="218"/>
        <end position="236"/>
    </location>
</feature>
<feature type="compositionally biased region" description="Gly residues" evidence="1">
    <location>
        <begin position="117"/>
        <end position="129"/>
    </location>
</feature>
<comment type="caution">
    <text evidence="2">The sequence shown here is derived from an EMBL/GenBank/DDBJ whole genome shotgun (WGS) entry which is preliminary data.</text>
</comment>
<gene>
    <name evidence="2" type="ORF">TeGR_g12614</name>
</gene>
<evidence type="ECO:0000313" key="2">
    <source>
        <dbReference type="EMBL" id="GMI24758.1"/>
    </source>
</evidence>
<dbReference type="EMBL" id="BRYB01000182">
    <property type="protein sequence ID" value="GMI24758.1"/>
    <property type="molecule type" value="Genomic_DNA"/>
</dbReference>
<accession>A0ABQ6MET6</accession>
<dbReference type="Proteomes" id="UP001165060">
    <property type="component" value="Unassembled WGS sequence"/>
</dbReference>
<evidence type="ECO:0000313" key="3">
    <source>
        <dbReference type="Proteomes" id="UP001165060"/>
    </source>
</evidence>
<feature type="compositionally biased region" description="Low complexity" evidence="1">
    <location>
        <begin position="10"/>
        <end position="33"/>
    </location>
</feature>
<reference evidence="2 3" key="1">
    <citation type="journal article" date="2023" name="Commun. Biol.">
        <title>Genome analysis of Parmales, the sister group of diatoms, reveals the evolutionary specialization of diatoms from phago-mixotrophs to photoautotrophs.</title>
        <authorList>
            <person name="Ban H."/>
            <person name="Sato S."/>
            <person name="Yoshikawa S."/>
            <person name="Yamada K."/>
            <person name="Nakamura Y."/>
            <person name="Ichinomiya M."/>
            <person name="Sato N."/>
            <person name="Blanc-Mathieu R."/>
            <person name="Endo H."/>
            <person name="Kuwata A."/>
            <person name="Ogata H."/>
        </authorList>
    </citation>
    <scope>NUCLEOTIDE SEQUENCE [LARGE SCALE GENOMIC DNA]</scope>
</reference>
<organism evidence="2 3">
    <name type="scientific">Tetraparma gracilis</name>
    <dbReference type="NCBI Taxonomy" id="2962635"/>
    <lineage>
        <taxon>Eukaryota</taxon>
        <taxon>Sar</taxon>
        <taxon>Stramenopiles</taxon>
        <taxon>Ochrophyta</taxon>
        <taxon>Bolidophyceae</taxon>
        <taxon>Parmales</taxon>
        <taxon>Triparmaceae</taxon>
        <taxon>Tetraparma</taxon>
    </lineage>
</organism>
<feature type="region of interest" description="Disordered" evidence="1">
    <location>
        <begin position="1"/>
        <end position="168"/>
    </location>
</feature>
<sequence>MNSTLRRSHSNASSSPRSPLSPASPSAAQPPRDSAARRNSGISPHSSTTHPSPRLGGRSLGGAAASSSPGSGGAPGGARRRRRRSFHQEAGSARRPPFGGQASTTPPTPSPLEMRWGGAGAEDGGGGPGSFEEVASFLEREGGGGGKSRRLDQGGGGGKGEGGLDEAMGELRVAGNSNLKKLSRKEYRSLRNTFELGFLEGGGLDEDDLSPGGGGSDKFTSNLDTIIGSPASTDSRSLFGGAPPRRARDANLPKGAGGRSPLVSRAGGSDELGSSDDERPSVASPDQQFFGAMENDGDLEGSAFGWSNK</sequence>
<feature type="compositionally biased region" description="Low complexity" evidence="1">
    <location>
        <begin position="43"/>
        <end position="69"/>
    </location>
</feature>
<protein>
    <submittedName>
        <fullName evidence="2">Uncharacterized protein</fullName>
    </submittedName>
</protein>